<evidence type="ECO:0000313" key="2">
    <source>
        <dbReference type="Proteomes" id="UP000245712"/>
    </source>
</evidence>
<gene>
    <name evidence="1" type="ORF">C7402_14917</name>
</gene>
<dbReference type="EMBL" id="QEOB01000049">
    <property type="protein sequence ID" value="PVX59993.1"/>
    <property type="molecule type" value="Genomic_DNA"/>
</dbReference>
<proteinExistence type="predicted"/>
<reference evidence="1 2" key="1">
    <citation type="submission" date="2018-05" db="EMBL/GenBank/DDBJ databases">
        <title>Genomic Encyclopedia of Type Strains, Phase IV (KMG-V): Genome sequencing to study the core and pangenomes of soil and plant-associated prokaryotes.</title>
        <authorList>
            <person name="Whitman W."/>
        </authorList>
    </citation>
    <scope>NUCLEOTIDE SEQUENCE [LARGE SCALE GENOMIC DNA]</scope>
    <source>
        <strain evidence="1 2">SCZa-39</strain>
    </source>
</reference>
<comment type="caution">
    <text evidence="1">The sequence shown here is derived from an EMBL/GenBank/DDBJ whole genome shotgun (WGS) entry which is preliminary data.</text>
</comment>
<keyword evidence="2" id="KW-1185">Reference proteome</keyword>
<sequence>MCAICNFKLDFGVGHPSALTIAVAARSAIDAGLIEPIDTTGGALSAARMRISAIEALNLLQARIEEAHGEEALLALPDFYVLLIENDTWGFFHATTEGFDPDIVPEMPDVTATEDERRSNILITSEAALRGWLEGRFDLERAFGDSLAMIDAPQAHAEALKQMLARAELTAAVNA</sequence>
<evidence type="ECO:0000313" key="1">
    <source>
        <dbReference type="EMBL" id="PVX59993.1"/>
    </source>
</evidence>
<accession>A0ABX5K7Z3</accession>
<dbReference type="Proteomes" id="UP000245712">
    <property type="component" value="Unassembled WGS sequence"/>
</dbReference>
<protein>
    <submittedName>
        <fullName evidence="1">Uncharacterized protein</fullName>
    </submittedName>
</protein>
<organism evidence="1 2">
    <name type="scientific">Paraburkholderia unamae</name>
    <dbReference type="NCBI Taxonomy" id="219649"/>
    <lineage>
        <taxon>Bacteria</taxon>
        <taxon>Pseudomonadati</taxon>
        <taxon>Pseudomonadota</taxon>
        <taxon>Betaproteobacteria</taxon>
        <taxon>Burkholderiales</taxon>
        <taxon>Burkholderiaceae</taxon>
        <taxon>Paraburkholderia</taxon>
    </lineage>
</organism>
<name>A0ABX5K7Z3_9BURK</name>
<dbReference type="RefSeq" id="WP_116615220.1">
    <property type="nucleotide sequence ID" value="NZ_QEOB01000049.1"/>
</dbReference>